<dbReference type="Proteomes" id="UP001300672">
    <property type="component" value="Chromosome"/>
</dbReference>
<dbReference type="KEGG" id="tdu:QJT80_00655"/>
<reference evidence="2" key="1">
    <citation type="journal article" date="2023" name="Int. J. Mol. Sci.">
        <title>Metagenomics Revealed a New Genus 'Candidatus Thiocaldithrix dubininis' gen. nov., sp. nov. and a New Species 'Candidatus Thiothrix putei' sp. nov. in the Family Thiotrichaceae, Some Members of Which Have Traits of Both Na+- and H+-Motive Energetics.</title>
        <authorList>
            <person name="Ravin N.V."/>
            <person name="Muntyan M.S."/>
            <person name="Smolyakov D.D."/>
            <person name="Rudenko T.S."/>
            <person name="Beletsky A.V."/>
            <person name="Mardanov A.V."/>
            <person name="Grabovich M.Y."/>
        </authorList>
    </citation>
    <scope>NUCLEOTIDE SEQUENCE</scope>
    <source>
        <strain evidence="2">GKL-01</strain>
    </source>
</reference>
<name>A0AA95H9Q4_9GAMM</name>
<accession>A0AA95H9Q4</accession>
<dbReference type="EMBL" id="CP124755">
    <property type="protein sequence ID" value="WGZ90994.1"/>
    <property type="molecule type" value="Genomic_DNA"/>
</dbReference>
<evidence type="ECO:0000313" key="2">
    <source>
        <dbReference type="EMBL" id="WGZ90994.1"/>
    </source>
</evidence>
<proteinExistence type="predicted"/>
<organism evidence="2">
    <name type="scientific">Candidatus Thiocaldithrix dubininis</name>
    <dbReference type="NCBI Taxonomy" id="3080823"/>
    <lineage>
        <taxon>Bacteria</taxon>
        <taxon>Pseudomonadati</taxon>
        <taxon>Pseudomonadota</taxon>
        <taxon>Gammaproteobacteria</taxon>
        <taxon>Thiotrichales</taxon>
        <taxon>Thiotrichaceae</taxon>
        <taxon>Candidatus Thiocaldithrix</taxon>
    </lineage>
</organism>
<sequence length="212" mass="22772">MKLAYVSIISTSLLISSVFTTSATAEQTRSLNYADSEMQLCGQAIDAQIKRQYGRDASLVVYTDQLLGYFISNGGIEGVRGVGMVKGLANPPQIGFDCVVDTGNKRVQKAKITVLKSNTQNTSNTTSVPYDSAAGQACVNMIDRRVKGIYGRTTQLVYDASPFKITGQTSKTKTFSGKGIVKNLKKVPKVNFSCTVSNSSGRLISSSLSIKK</sequence>
<feature type="chain" id="PRO_5041737682" description="FlgO domain-containing protein" evidence="1">
    <location>
        <begin position="26"/>
        <end position="212"/>
    </location>
</feature>
<protein>
    <recommendedName>
        <fullName evidence="3">FlgO domain-containing protein</fullName>
    </recommendedName>
</protein>
<dbReference type="AlphaFoldDB" id="A0AA95H9Q4"/>
<gene>
    <name evidence="2" type="ORF">QJT80_00655</name>
</gene>
<evidence type="ECO:0008006" key="3">
    <source>
        <dbReference type="Google" id="ProtNLM"/>
    </source>
</evidence>
<keyword evidence="1" id="KW-0732">Signal</keyword>
<feature type="signal peptide" evidence="1">
    <location>
        <begin position="1"/>
        <end position="25"/>
    </location>
</feature>
<evidence type="ECO:0000256" key="1">
    <source>
        <dbReference type="SAM" id="SignalP"/>
    </source>
</evidence>
<reference evidence="2" key="2">
    <citation type="submission" date="2023-04" db="EMBL/GenBank/DDBJ databases">
        <authorList>
            <person name="Beletskiy A.V."/>
            <person name="Mardanov A.V."/>
            <person name="Ravin N.V."/>
        </authorList>
    </citation>
    <scope>NUCLEOTIDE SEQUENCE</scope>
    <source>
        <strain evidence="2">GKL-01</strain>
    </source>
</reference>